<dbReference type="PANTHER" id="PTHR42930">
    <property type="entry name" value="PHOSPHATE-SPECIFIC TRANSPORT SYSTEM ACCESSORY PROTEIN PHOU"/>
    <property type="match status" value="1"/>
</dbReference>
<dbReference type="InterPro" id="IPR026022">
    <property type="entry name" value="PhoU_dom"/>
</dbReference>
<dbReference type="Gene3D" id="1.20.58.220">
    <property type="entry name" value="Phosphate transport system protein phou homolog 2, domain 2"/>
    <property type="match status" value="1"/>
</dbReference>
<dbReference type="STRING" id="415015.SAMN05660462_01755"/>
<keyword evidence="6 7" id="KW-0592">Phosphate transport</keyword>
<dbReference type="Pfam" id="PF01895">
    <property type="entry name" value="PhoU"/>
    <property type="match status" value="2"/>
</dbReference>
<gene>
    <name evidence="9" type="ORF">SAMN05660462_01755</name>
</gene>
<evidence type="ECO:0000256" key="4">
    <source>
        <dbReference type="ARBA" id="ARBA00022448"/>
    </source>
</evidence>
<evidence type="ECO:0000313" key="10">
    <source>
        <dbReference type="Proteomes" id="UP000198625"/>
    </source>
</evidence>
<keyword evidence="5 7" id="KW-0963">Cytoplasm</keyword>
<dbReference type="PIRSF" id="PIRSF003107">
    <property type="entry name" value="PhoU"/>
    <property type="match status" value="1"/>
</dbReference>
<evidence type="ECO:0000256" key="6">
    <source>
        <dbReference type="ARBA" id="ARBA00022592"/>
    </source>
</evidence>
<comment type="function">
    <text evidence="7">Plays a role in the regulation of phosphate uptake.</text>
</comment>
<keyword evidence="4 7" id="KW-0813">Transport</keyword>
<evidence type="ECO:0000313" key="9">
    <source>
        <dbReference type="EMBL" id="SDZ07143.1"/>
    </source>
</evidence>
<evidence type="ECO:0000256" key="5">
    <source>
        <dbReference type="ARBA" id="ARBA00022490"/>
    </source>
</evidence>
<dbReference type="FunFam" id="1.20.58.220:FF:000004">
    <property type="entry name" value="Phosphate-specific transport system accessory protein PhoU"/>
    <property type="match status" value="1"/>
</dbReference>
<accession>A0A1H3Q1N0</accession>
<comment type="subunit">
    <text evidence="3 7">Homodimer.</text>
</comment>
<comment type="similarity">
    <text evidence="2 7">Belongs to the PhoU family.</text>
</comment>
<evidence type="ECO:0000256" key="7">
    <source>
        <dbReference type="PIRNR" id="PIRNR003107"/>
    </source>
</evidence>
<reference evidence="9 10" key="1">
    <citation type="submission" date="2016-10" db="EMBL/GenBank/DDBJ databases">
        <authorList>
            <person name="de Groot N.N."/>
        </authorList>
    </citation>
    <scope>NUCLEOTIDE SEQUENCE [LARGE SCALE GENOMIC DNA]</scope>
    <source>
        <strain evidence="9 10">DSM 21650</strain>
    </source>
</reference>
<evidence type="ECO:0000256" key="3">
    <source>
        <dbReference type="ARBA" id="ARBA00011738"/>
    </source>
</evidence>
<feature type="domain" description="PhoU" evidence="8">
    <location>
        <begin position="122"/>
        <end position="206"/>
    </location>
</feature>
<dbReference type="PANTHER" id="PTHR42930:SF3">
    <property type="entry name" value="PHOSPHATE-SPECIFIC TRANSPORT SYSTEM ACCESSORY PROTEIN PHOU"/>
    <property type="match status" value="1"/>
</dbReference>
<keyword evidence="10" id="KW-1185">Reference proteome</keyword>
<name>A0A1H3Q1N0_9FIRM</name>
<dbReference type="Proteomes" id="UP000198625">
    <property type="component" value="Unassembled WGS sequence"/>
</dbReference>
<dbReference type="NCBIfam" id="TIGR02135">
    <property type="entry name" value="phoU_full"/>
    <property type="match status" value="1"/>
</dbReference>
<dbReference type="SUPFAM" id="SSF109755">
    <property type="entry name" value="PhoU-like"/>
    <property type="match status" value="1"/>
</dbReference>
<organism evidence="9 10">
    <name type="scientific">Proteiniborus ethanoligenes</name>
    <dbReference type="NCBI Taxonomy" id="415015"/>
    <lineage>
        <taxon>Bacteria</taxon>
        <taxon>Bacillati</taxon>
        <taxon>Bacillota</taxon>
        <taxon>Clostridia</taxon>
        <taxon>Eubacteriales</taxon>
        <taxon>Proteiniborus</taxon>
    </lineage>
</organism>
<protein>
    <recommendedName>
        <fullName evidence="7">Phosphate-specific transport system accessory protein PhoU</fullName>
    </recommendedName>
</protein>
<comment type="subcellular location">
    <subcellularLocation>
        <location evidence="1 7">Cytoplasm</location>
    </subcellularLocation>
</comment>
<dbReference type="EMBL" id="FNQE01000017">
    <property type="protein sequence ID" value="SDZ07143.1"/>
    <property type="molecule type" value="Genomic_DNA"/>
</dbReference>
<dbReference type="InterPro" id="IPR028366">
    <property type="entry name" value="PhoU"/>
</dbReference>
<dbReference type="GO" id="GO:0030643">
    <property type="term" value="P:intracellular phosphate ion homeostasis"/>
    <property type="evidence" value="ECO:0007669"/>
    <property type="project" value="InterPro"/>
</dbReference>
<dbReference type="InterPro" id="IPR038078">
    <property type="entry name" value="PhoU-like_sf"/>
</dbReference>
<sequence>MTMRNRFDKELELLNTELIEMGLLIENAIEKAVEALIKKDENLAKEAIIFDEIIDEKEKDIERQCLKLLLQQQPVATDLRLISTALKMITDMERIGDHAADISEITLRFIDKEYIKKLEHVHQMAKATIKMVKDSIDAFVARDLVLAYAVEDYDDVVDDLFNTVKNELIDLIREDVNNGEQAIDFLMIAKYFERIGDHAVNIAEWVAFSITGKHKNERK</sequence>
<evidence type="ECO:0000256" key="2">
    <source>
        <dbReference type="ARBA" id="ARBA00008107"/>
    </source>
</evidence>
<dbReference type="GO" id="GO:0045936">
    <property type="term" value="P:negative regulation of phosphate metabolic process"/>
    <property type="evidence" value="ECO:0007669"/>
    <property type="project" value="InterPro"/>
</dbReference>
<dbReference type="GO" id="GO:0005737">
    <property type="term" value="C:cytoplasm"/>
    <property type="evidence" value="ECO:0007669"/>
    <property type="project" value="UniProtKB-SubCell"/>
</dbReference>
<evidence type="ECO:0000259" key="8">
    <source>
        <dbReference type="Pfam" id="PF01895"/>
    </source>
</evidence>
<dbReference type="AlphaFoldDB" id="A0A1H3Q1N0"/>
<dbReference type="GO" id="GO:0006817">
    <property type="term" value="P:phosphate ion transport"/>
    <property type="evidence" value="ECO:0007669"/>
    <property type="project" value="UniProtKB-KW"/>
</dbReference>
<evidence type="ECO:0000256" key="1">
    <source>
        <dbReference type="ARBA" id="ARBA00004496"/>
    </source>
</evidence>
<proteinExistence type="inferred from homology"/>
<feature type="domain" description="PhoU" evidence="8">
    <location>
        <begin position="18"/>
        <end position="105"/>
    </location>
</feature>